<keyword evidence="5" id="KW-0963">Cytoplasm</keyword>
<name>A0ABM6RQ17_9FIRM</name>
<dbReference type="InterPro" id="IPR058924">
    <property type="entry name" value="AGPR_dimerisation_dom"/>
</dbReference>
<comment type="function">
    <text evidence="5">Catalyzes the NADPH-dependent reduction of N-acetyl-5-glutamyl phosphate to yield N-acetyl-L-glutamate 5-semialdehyde.</text>
</comment>
<comment type="subcellular location">
    <subcellularLocation>
        <location evidence="5">Cytoplasm</location>
    </subcellularLocation>
</comment>
<comment type="similarity">
    <text evidence="5">Belongs to the NAGSA dehydrogenase family. Type 1 subfamily.</text>
</comment>
<dbReference type="InterPro" id="IPR000706">
    <property type="entry name" value="AGPR_type-1"/>
</dbReference>
<evidence type="ECO:0000256" key="2">
    <source>
        <dbReference type="ARBA" id="ARBA00022605"/>
    </source>
</evidence>
<sequence>MRAAVVGATGYAGQEIVRIIMRHPMLSLVAVTSEREAGLSTDRLFPFLRGEPKIFVSPDQLEYESFDIIFSCQGAKQATPFFTQWLERGVKIMDLSADFRFVDQGIYETAYGSHPAPDLLRLAQTGYADELDITYAPDRPLFGNPGCYPTGFYLAVGPLVDAGLACPLVIVDGKSGVSGAGRKPQVHLMMGEMAENVAPYNNPGQHRHTFEMEAVTGGYVTFQPHLMPMARGMELSIYIPNCSLSLDHIVDCWHTAYDGNAFVDVLAKGQKPETQRVRGTNRAELAAAWDNRTHMAVLYVTLDNLGKGAAGQAVQHVNQWLGWPQTLGLE</sequence>
<dbReference type="PANTHER" id="PTHR32338">
    <property type="entry name" value="N-ACETYL-GAMMA-GLUTAMYL-PHOSPHATE REDUCTASE, CHLOROPLASTIC-RELATED-RELATED"/>
    <property type="match status" value="1"/>
</dbReference>
<dbReference type="SUPFAM" id="SSF55347">
    <property type="entry name" value="Glyceraldehyde-3-phosphate dehydrogenase-like, C-terminal domain"/>
    <property type="match status" value="1"/>
</dbReference>
<evidence type="ECO:0000256" key="5">
    <source>
        <dbReference type="HAMAP-Rule" id="MF_00150"/>
    </source>
</evidence>
<evidence type="ECO:0000256" key="3">
    <source>
        <dbReference type="ARBA" id="ARBA00022857"/>
    </source>
</evidence>
<evidence type="ECO:0000259" key="6">
    <source>
        <dbReference type="SMART" id="SM00859"/>
    </source>
</evidence>
<dbReference type="CDD" id="cd23934">
    <property type="entry name" value="AGPR_1_C"/>
    <property type="match status" value="1"/>
</dbReference>
<dbReference type="EMBL" id="CP019454">
    <property type="protein sequence ID" value="AUW93372.1"/>
    <property type="molecule type" value="Genomic_DNA"/>
</dbReference>
<dbReference type="PANTHER" id="PTHR32338:SF10">
    <property type="entry name" value="N-ACETYL-GAMMA-GLUTAMYL-PHOSPHATE REDUCTASE, CHLOROPLASTIC-RELATED"/>
    <property type="match status" value="1"/>
</dbReference>
<dbReference type="HAMAP" id="MF_00150">
    <property type="entry name" value="ArgC_type1"/>
    <property type="match status" value="1"/>
</dbReference>
<dbReference type="Gene3D" id="3.30.360.10">
    <property type="entry name" value="Dihydrodipicolinate Reductase, domain 2"/>
    <property type="match status" value="1"/>
</dbReference>
<keyword evidence="3 5" id="KW-0521">NADP</keyword>
<dbReference type="Pfam" id="PF01118">
    <property type="entry name" value="Semialdhyde_dh"/>
    <property type="match status" value="1"/>
</dbReference>
<dbReference type="EC" id="1.2.1.38" evidence="5"/>
<accession>A0ABM6RQ17</accession>
<evidence type="ECO:0000256" key="4">
    <source>
        <dbReference type="ARBA" id="ARBA00023002"/>
    </source>
</evidence>
<evidence type="ECO:0000313" key="7">
    <source>
        <dbReference type="EMBL" id="AUW93372.1"/>
    </source>
</evidence>
<evidence type="ECO:0000256" key="1">
    <source>
        <dbReference type="ARBA" id="ARBA00022571"/>
    </source>
</evidence>
<organism evidence="7 8">
    <name type="scientific">Sulfobacillus thermotolerans</name>
    <dbReference type="NCBI Taxonomy" id="338644"/>
    <lineage>
        <taxon>Bacteria</taxon>
        <taxon>Bacillati</taxon>
        <taxon>Bacillota</taxon>
        <taxon>Clostridia</taxon>
        <taxon>Eubacteriales</taxon>
        <taxon>Clostridiales Family XVII. Incertae Sedis</taxon>
        <taxon>Sulfobacillus</taxon>
    </lineage>
</organism>
<dbReference type="CDD" id="cd17895">
    <property type="entry name" value="AGPR_1_N"/>
    <property type="match status" value="1"/>
</dbReference>
<dbReference type="Gene3D" id="3.40.50.720">
    <property type="entry name" value="NAD(P)-binding Rossmann-like Domain"/>
    <property type="match status" value="1"/>
</dbReference>
<dbReference type="Proteomes" id="UP000325292">
    <property type="component" value="Chromosome"/>
</dbReference>
<dbReference type="NCBIfam" id="TIGR01850">
    <property type="entry name" value="argC"/>
    <property type="match status" value="1"/>
</dbReference>
<proteinExistence type="inferred from homology"/>
<comment type="catalytic activity">
    <reaction evidence="5">
        <text>N-acetyl-L-glutamate 5-semialdehyde + phosphate + NADP(+) = N-acetyl-L-glutamyl 5-phosphate + NADPH + H(+)</text>
        <dbReference type="Rhea" id="RHEA:21588"/>
        <dbReference type="ChEBI" id="CHEBI:15378"/>
        <dbReference type="ChEBI" id="CHEBI:29123"/>
        <dbReference type="ChEBI" id="CHEBI:43474"/>
        <dbReference type="ChEBI" id="CHEBI:57783"/>
        <dbReference type="ChEBI" id="CHEBI:57936"/>
        <dbReference type="ChEBI" id="CHEBI:58349"/>
        <dbReference type="EC" id="1.2.1.38"/>
    </reaction>
</comment>
<feature type="domain" description="Semialdehyde dehydrogenase NAD-binding" evidence="6">
    <location>
        <begin position="2"/>
        <end position="134"/>
    </location>
</feature>
<dbReference type="InterPro" id="IPR036291">
    <property type="entry name" value="NAD(P)-bd_dom_sf"/>
</dbReference>
<protein>
    <recommendedName>
        <fullName evidence="5">N-acetyl-gamma-glutamyl-phosphate reductase</fullName>
        <shortName evidence="5">AGPR</shortName>
        <ecNumber evidence="5">1.2.1.38</ecNumber>
    </recommendedName>
    <alternativeName>
        <fullName evidence="5">N-acetyl-glutamate semialdehyde dehydrogenase</fullName>
        <shortName evidence="5">NAGSA dehydrogenase</shortName>
    </alternativeName>
</protein>
<evidence type="ECO:0000313" key="8">
    <source>
        <dbReference type="Proteomes" id="UP000325292"/>
    </source>
</evidence>
<dbReference type="SUPFAM" id="SSF51735">
    <property type="entry name" value="NAD(P)-binding Rossmann-fold domains"/>
    <property type="match status" value="1"/>
</dbReference>
<gene>
    <name evidence="5" type="primary">argC</name>
    <name evidence="7" type="ORF">BXT84_04890</name>
</gene>
<dbReference type="SMART" id="SM00859">
    <property type="entry name" value="Semialdhyde_dh"/>
    <property type="match status" value="1"/>
</dbReference>
<feature type="active site" evidence="5">
    <location>
        <position position="147"/>
    </location>
</feature>
<keyword evidence="4 5" id="KW-0560">Oxidoreductase</keyword>
<dbReference type="InterPro" id="IPR050085">
    <property type="entry name" value="AGPR"/>
</dbReference>
<dbReference type="Pfam" id="PF22698">
    <property type="entry name" value="Semialdhyde_dhC_1"/>
    <property type="match status" value="1"/>
</dbReference>
<keyword evidence="2 5" id="KW-0028">Amino-acid biosynthesis</keyword>
<dbReference type="InterPro" id="IPR000534">
    <property type="entry name" value="Semialdehyde_DH_NAD-bd"/>
</dbReference>
<reference evidence="7 8" key="1">
    <citation type="journal article" date="2019" name="Sci. Rep.">
        <title>Sulfobacillus thermotolerans: new insights into resistance and metabolic capacities of acidophilic chemolithotrophs.</title>
        <authorList>
            <person name="Panyushkina A.E."/>
            <person name="Babenko V.V."/>
            <person name="Nikitina A.S."/>
            <person name="Selezneva O.V."/>
            <person name="Tsaplina I.A."/>
            <person name="Letarova M.A."/>
            <person name="Kostryukova E.S."/>
            <person name="Letarov A.V."/>
        </authorList>
    </citation>
    <scope>NUCLEOTIDE SEQUENCE [LARGE SCALE GENOMIC DNA]</scope>
    <source>
        <strain evidence="7 8">Kr1</strain>
    </source>
</reference>
<comment type="pathway">
    <text evidence="5">Amino-acid biosynthesis; L-arginine biosynthesis; N(2)-acetyl-L-ornithine from L-glutamate: step 3/4.</text>
</comment>
<keyword evidence="1 5" id="KW-0055">Arginine biosynthesis</keyword>
<keyword evidence="8" id="KW-1185">Reference proteome</keyword>